<dbReference type="Gene3D" id="1.25.10.10">
    <property type="entry name" value="Leucine-rich Repeat Variant"/>
    <property type="match status" value="1"/>
</dbReference>
<reference evidence="9" key="2">
    <citation type="journal article" date="2020" name="Nat. Commun.">
        <title>Large-scale genome sequencing of mycorrhizal fungi provides insights into the early evolution of symbiotic traits.</title>
        <authorList>
            <person name="Miyauchi S."/>
            <person name="Kiss E."/>
            <person name="Kuo A."/>
            <person name="Drula E."/>
            <person name="Kohler A."/>
            <person name="Sanchez-Garcia M."/>
            <person name="Morin E."/>
            <person name="Andreopoulos B."/>
            <person name="Barry K.W."/>
            <person name="Bonito G."/>
            <person name="Buee M."/>
            <person name="Carver A."/>
            <person name="Chen C."/>
            <person name="Cichocki N."/>
            <person name="Clum A."/>
            <person name="Culley D."/>
            <person name="Crous P.W."/>
            <person name="Fauchery L."/>
            <person name="Girlanda M."/>
            <person name="Hayes R.D."/>
            <person name="Keri Z."/>
            <person name="LaButti K."/>
            <person name="Lipzen A."/>
            <person name="Lombard V."/>
            <person name="Magnuson J."/>
            <person name="Maillard F."/>
            <person name="Murat C."/>
            <person name="Nolan M."/>
            <person name="Ohm R.A."/>
            <person name="Pangilinan J."/>
            <person name="Pereira M.F."/>
            <person name="Perotto S."/>
            <person name="Peter M."/>
            <person name="Pfister S."/>
            <person name="Riley R."/>
            <person name="Sitrit Y."/>
            <person name="Stielow J.B."/>
            <person name="Szollosi G."/>
            <person name="Zifcakova L."/>
            <person name="Stursova M."/>
            <person name="Spatafora J.W."/>
            <person name="Tedersoo L."/>
            <person name="Vaario L.M."/>
            <person name="Yamada A."/>
            <person name="Yan M."/>
            <person name="Wang P."/>
            <person name="Xu J."/>
            <person name="Bruns T."/>
            <person name="Baldrian P."/>
            <person name="Vilgalys R."/>
            <person name="Dunand C."/>
            <person name="Henrissat B."/>
            <person name="Grigoriev I.V."/>
            <person name="Hibbett D."/>
            <person name="Nagy L.G."/>
            <person name="Martin F.M."/>
        </authorList>
    </citation>
    <scope>NUCLEOTIDE SEQUENCE</scope>
    <source>
        <strain evidence="9">Prilba</strain>
    </source>
</reference>
<keyword evidence="4" id="KW-0963">Cytoplasm</keyword>
<dbReference type="PROSITE" id="PS50166">
    <property type="entry name" value="IMPORTIN_B_NT"/>
    <property type="match status" value="1"/>
</dbReference>
<evidence type="ECO:0000256" key="3">
    <source>
        <dbReference type="ARBA" id="ARBA00022448"/>
    </source>
</evidence>
<dbReference type="GO" id="GO:0005829">
    <property type="term" value="C:cytosol"/>
    <property type="evidence" value="ECO:0007669"/>
    <property type="project" value="TreeGrafter"/>
</dbReference>
<keyword evidence="5" id="KW-0653">Protein transport</keyword>
<evidence type="ECO:0000256" key="6">
    <source>
        <dbReference type="ARBA" id="ARBA00023242"/>
    </source>
</evidence>
<feature type="domain" description="Importin N-terminal" evidence="8">
    <location>
        <begin position="24"/>
        <end position="102"/>
    </location>
</feature>
<dbReference type="OrthoDB" id="760868at2759"/>
<protein>
    <submittedName>
        <fullName evidence="9">Armadillo-type protein</fullName>
    </submittedName>
</protein>
<dbReference type="InterPro" id="IPR001494">
    <property type="entry name" value="Importin-beta_N"/>
</dbReference>
<evidence type="ECO:0000256" key="1">
    <source>
        <dbReference type="ARBA" id="ARBA00004123"/>
    </source>
</evidence>
<evidence type="ECO:0000259" key="8">
    <source>
        <dbReference type="PROSITE" id="PS50166"/>
    </source>
</evidence>
<dbReference type="Proteomes" id="UP000759537">
    <property type="component" value="Unassembled WGS sequence"/>
</dbReference>
<organism evidence="9 10">
    <name type="scientific">Russula ochroleuca</name>
    <dbReference type="NCBI Taxonomy" id="152965"/>
    <lineage>
        <taxon>Eukaryota</taxon>
        <taxon>Fungi</taxon>
        <taxon>Dikarya</taxon>
        <taxon>Basidiomycota</taxon>
        <taxon>Agaricomycotina</taxon>
        <taxon>Agaricomycetes</taxon>
        <taxon>Russulales</taxon>
        <taxon>Russulaceae</taxon>
        <taxon>Russula</taxon>
    </lineage>
</organism>
<dbReference type="GO" id="GO:0005635">
    <property type="term" value="C:nuclear envelope"/>
    <property type="evidence" value="ECO:0007669"/>
    <property type="project" value="TreeGrafter"/>
</dbReference>
<keyword evidence="10" id="KW-1185">Reference proteome</keyword>
<keyword evidence="3" id="KW-0813">Transport</keyword>
<reference evidence="9" key="1">
    <citation type="submission" date="2019-10" db="EMBL/GenBank/DDBJ databases">
        <authorList>
            <consortium name="DOE Joint Genome Institute"/>
            <person name="Kuo A."/>
            <person name="Miyauchi S."/>
            <person name="Kiss E."/>
            <person name="Drula E."/>
            <person name="Kohler A."/>
            <person name="Sanchez-Garcia M."/>
            <person name="Andreopoulos B."/>
            <person name="Barry K.W."/>
            <person name="Bonito G."/>
            <person name="Buee M."/>
            <person name="Carver A."/>
            <person name="Chen C."/>
            <person name="Cichocki N."/>
            <person name="Clum A."/>
            <person name="Culley D."/>
            <person name="Crous P.W."/>
            <person name="Fauchery L."/>
            <person name="Girlanda M."/>
            <person name="Hayes R."/>
            <person name="Keri Z."/>
            <person name="LaButti K."/>
            <person name="Lipzen A."/>
            <person name="Lombard V."/>
            <person name="Magnuson J."/>
            <person name="Maillard F."/>
            <person name="Morin E."/>
            <person name="Murat C."/>
            <person name="Nolan M."/>
            <person name="Ohm R."/>
            <person name="Pangilinan J."/>
            <person name="Pereira M."/>
            <person name="Perotto S."/>
            <person name="Peter M."/>
            <person name="Riley R."/>
            <person name="Sitrit Y."/>
            <person name="Stielow B."/>
            <person name="Szollosi G."/>
            <person name="Zifcakova L."/>
            <person name="Stursova M."/>
            <person name="Spatafora J.W."/>
            <person name="Tedersoo L."/>
            <person name="Vaario L.-M."/>
            <person name="Yamada A."/>
            <person name="Yan M."/>
            <person name="Wang P."/>
            <person name="Xu J."/>
            <person name="Bruns T."/>
            <person name="Baldrian P."/>
            <person name="Vilgalys R."/>
            <person name="Henrissat B."/>
            <person name="Grigoriev I.V."/>
            <person name="Hibbett D."/>
            <person name="Nagy L.G."/>
            <person name="Martin F.M."/>
        </authorList>
    </citation>
    <scope>NUCLEOTIDE SEQUENCE</scope>
    <source>
        <strain evidence="9">Prilba</strain>
    </source>
</reference>
<dbReference type="GO" id="GO:0031267">
    <property type="term" value="F:small GTPase binding"/>
    <property type="evidence" value="ECO:0007669"/>
    <property type="project" value="InterPro"/>
</dbReference>
<dbReference type="EMBL" id="WHVB01000014">
    <property type="protein sequence ID" value="KAF8476740.1"/>
    <property type="molecule type" value="Genomic_DNA"/>
</dbReference>
<gene>
    <name evidence="9" type="ORF">DFH94DRAFT_795114</name>
</gene>
<keyword evidence="6" id="KW-0539">Nucleus</keyword>
<feature type="region of interest" description="Disordered" evidence="7">
    <location>
        <begin position="957"/>
        <end position="982"/>
    </location>
</feature>
<name>A0A9P5T6U0_9AGAM</name>
<feature type="compositionally biased region" description="Basic and acidic residues" evidence="7">
    <location>
        <begin position="957"/>
        <end position="968"/>
    </location>
</feature>
<evidence type="ECO:0000256" key="7">
    <source>
        <dbReference type="SAM" id="MobiDB-lite"/>
    </source>
</evidence>
<accession>A0A9P5T6U0</accession>
<dbReference type="PANTHER" id="PTHR10997">
    <property type="entry name" value="IMPORTIN-7, 8, 11"/>
    <property type="match status" value="1"/>
</dbReference>
<dbReference type="AlphaFoldDB" id="A0A9P5T6U0"/>
<evidence type="ECO:0000313" key="10">
    <source>
        <dbReference type="Proteomes" id="UP000759537"/>
    </source>
</evidence>
<dbReference type="SUPFAM" id="SSF48371">
    <property type="entry name" value="ARM repeat"/>
    <property type="match status" value="1"/>
</dbReference>
<comment type="subcellular location">
    <subcellularLocation>
        <location evidence="2">Cytoplasm</location>
    </subcellularLocation>
    <subcellularLocation>
        <location evidence="1">Nucleus</location>
    </subcellularLocation>
</comment>
<evidence type="ECO:0000256" key="2">
    <source>
        <dbReference type="ARBA" id="ARBA00004496"/>
    </source>
</evidence>
<dbReference type="InterPro" id="IPR011989">
    <property type="entry name" value="ARM-like"/>
</dbReference>
<proteinExistence type="predicted"/>
<dbReference type="InterPro" id="IPR016024">
    <property type="entry name" value="ARM-type_fold"/>
</dbReference>
<sequence>MDLQSLTHLFATTYDSNPNTRKTSELAVRKLAGQEGVIPALLQIIAADNVEIATRQAISVWIKNRVASSYGVEPARVGPDHRPITPADRSALKSNILPLLAGSPSRVITVQLASTLKTLISNDFPERWPGLLDGAKALLTSNNIREVGAGTVVVLEMVRAFRFRQNSEILTAIIEQTFATLVTLATNLLNSPPAGVEQEIPAILHLILKTYKHSIVLNLSKYQQSAESLVPWGRLLFQVLNLRIPVDAVPADEEERERSEWWKTKKWACGILGRLFHRFGNPSQLPSPLQDEYGAFAQHFVTAFAPEIFKVYLQQIDLYVSGQAWLSKKCQYQILQFFTECVKPQSTWALLKPHFESLVSNFVFPNLSFTSARQELWQSDPIDYTRTSIDEYENYSSPVAAATTFLCQLVSGRTKVTFLPILGFVDGILDARPAAPQRFGALNMLSALAPFAMRHPDVKHKMEDFTMKYVFPEFTVPEGYMRAAANEVVAAEVRNRLIWTSDENLSKVFRAVAAGLDDTELPVRVHAALTLTEMVSSHDSVKAAVSPQVGKVIQDLLKLSDETDLDILNSSMETMVEHFQDELLPVAAQLTARLCESYNRLLREAIANEESAPKGDDLEALMDADGEDDKTYAAMGVAKTLSTIVSSIDSSPEILAQVQEVIIPIIRETLEKKVLDLFDNMYELVDSLTFKSRSISPNMWPVFELTYELFRSDAIDFLDEMLPSLDNFVSYGTDIFRARPDYRQKALDIYITALSSDHLGENDRVNGCKLAESLLLNLRGHIDDVSLLTSLRLHSGHLDKTETKAFELANLEVLINAVLYNPGAALALMDAQHPHGAQVFFGHWFAVVDKEHGLPRVHDKKLSIVALSALLEMKAGAVPAELREGWPGIVGGAIKVFKGLPKAVAARKALQDSLQDDEGEEDDDEQRYLNLNEEEGDVWDDNSAYIEMLAKEGQRLREVAERREHDGDGGTSDASEEEEIEEELGFISPLDTVNPYVTFKQALTALEVNDHAIYQAVTTALDVEQQTLLMEIMRIANEAAAVASGGASTAGAPPGR</sequence>
<evidence type="ECO:0000256" key="5">
    <source>
        <dbReference type="ARBA" id="ARBA00022927"/>
    </source>
</evidence>
<comment type="caution">
    <text evidence="9">The sequence shown here is derived from an EMBL/GenBank/DDBJ whole genome shotgun (WGS) entry which is preliminary data.</text>
</comment>
<dbReference type="GO" id="GO:0006606">
    <property type="term" value="P:protein import into nucleus"/>
    <property type="evidence" value="ECO:0007669"/>
    <property type="project" value="TreeGrafter"/>
</dbReference>
<evidence type="ECO:0000256" key="4">
    <source>
        <dbReference type="ARBA" id="ARBA00022490"/>
    </source>
</evidence>
<evidence type="ECO:0000313" key="9">
    <source>
        <dbReference type="EMBL" id="KAF8476740.1"/>
    </source>
</evidence>
<dbReference type="PANTHER" id="PTHR10997:SF18">
    <property type="entry name" value="D-IMPORTIN 7_RANBP7"/>
    <property type="match status" value="1"/>
</dbReference>